<dbReference type="EMBL" id="JANIPJ010000006">
    <property type="protein sequence ID" value="MCR2804279.1"/>
    <property type="molecule type" value="Genomic_DNA"/>
</dbReference>
<evidence type="ECO:0000313" key="7">
    <source>
        <dbReference type="Proteomes" id="UP001141950"/>
    </source>
</evidence>
<evidence type="ECO:0000256" key="2">
    <source>
        <dbReference type="ARBA" id="ARBA00023125"/>
    </source>
</evidence>
<evidence type="ECO:0000256" key="3">
    <source>
        <dbReference type="ARBA" id="ARBA00023163"/>
    </source>
</evidence>
<dbReference type="CDD" id="cd01104">
    <property type="entry name" value="HTH_MlrA-CarA"/>
    <property type="match status" value="1"/>
</dbReference>
<dbReference type="Gene3D" id="1.10.1660.10">
    <property type="match status" value="1"/>
</dbReference>
<keyword evidence="7" id="KW-1185">Reference proteome</keyword>
<evidence type="ECO:0000259" key="4">
    <source>
        <dbReference type="PROSITE" id="PS50937"/>
    </source>
</evidence>
<dbReference type="InterPro" id="IPR000551">
    <property type="entry name" value="MerR-type_HTH_dom"/>
</dbReference>
<keyword evidence="2" id="KW-0238">DNA-binding</keyword>
<dbReference type="InterPro" id="IPR009061">
    <property type="entry name" value="DNA-bd_dom_put_sf"/>
</dbReference>
<dbReference type="Gene3D" id="1.10.1240.10">
    <property type="entry name" value="Methionine synthase domain"/>
    <property type="match status" value="1"/>
</dbReference>
<dbReference type="InterPro" id="IPR036594">
    <property type="entry name" value="Meth_synthase_dom"/>
</dbReference>
<dbReference type="PANTHER" id="PTHR30204">
    <property type="entry name" value="REDOX-CYCLING DRUG-SENSING TRANSCRIPTIONAL ACTIVATOR SOXR"/>
    <property type="match status" value="1"/>
</dbReference>
<evidence type="ECO:0000256" key="1">
    <source>
        <dbReference type="ARBA" id="ARBA00023015"/>
    </source>
</evidence>
<evidence type="ECO:0000313" key="6">
    <source>
        <dbReference type="EMBL" id="MCR2804279.1"/>
    </source>
</evidence>
<dbReference type="GO" id="GO:0031419">
    <property type="term" value="F:cobalamin binding"/>
    <property type="evidence" value="ECO:0007669"/>
    <property type="project" value="InterPro"/>
</dbReference>
<dbReference type="Pfam" id="PF13411">
    <property type="entry name" value="MerR_1"/>
    <property type="match status" value="1"/>
</dbReference>
<dbReference type="Gene3D" id="3.40.50.280">
    <property type="entry name" value="Cobalamin-binding domain"/>
    <property type="match status" value="1"/>
</dbReference>
<keyword evidence="3" id="KW-0804">Transcription</keyword>
<dbReference type="InterPro" id="IPR036724">
    <property type="entry name" value="Cobalamin-bd_sf"/>
</dbReference>
<dbReference type="AlphaFoldDB" id="A0A9X2MP14"/>
<dbReference type="SMART" id="SM00422">
    <property type="entry name" value="HTH_MERR"/>
    <property type="match status" value="1"/>
</dbReference>
<gene>
    <name evidence="6" type="ORF">NQZ67_10335</name>
</gene>
<name>A0A9X2MP14_9BACL</name>
<accession>A0A9X2MP14</accession>
<dbReference type="InterPro" id="IPR006158">
    <property type="entry name" value="Cobalamin-bd"/>
</dbReference>
<reference evidence="6" key="1">
    <citation type="submission" date="2022-08" db="EMBL/GenBank/DDBJ databases">
        <title>The genomic sequence of strain Paenibacillus sp. SCIV0701.</title>
        <authorList>
            <person name="Zhao H."/>
        </authorList>
    </citation>
    <scope>NUCLEOTIDE SEQUENCE</scope>
    <source>
        <strain evidence="6">SCIV0701</strain>
    </source>
</reference>
<dbReference type="GO" id="GO:0003677">
    <property type="term" value="F:DNA binding"/>
    <property type="evidence" value="ECO:0007669"/>
    <property type="project" value="UniProtKB-KW"/>
</dbReference>
<dbReference type="RefSeq" id="WP_257445465.1">
    <property type="nucleotide sequence ID" value="NZ_JANIPJ010000006.1"/>
</dbReference>
<dbReference type="Pfam" id="PF02607">
    <property type="entry name" value="B12-binding_2"/>
    <property type="match status" value="1"/>
</dbReference>
<organism evidence="6 7">
    <name type="scientific">Paenibacillus soyae</name>
    <dbReference type="NCBI Taxonomy" id="2969249"/>
    <lineage>
        <taxon>Bacteria</taxon>
        <taxon>Bacillati</taxon>
        <taxon>Bacillota</taxon>
        <taxon>Bacilli</taxon>
        <taxon>Bacillales</taxon>
        <taxon>Paenibacillaceae</taxon>
        <taxon>Paenibacillus</taxon>
    </lineage>
</organism>
<feature type="domain" description="HTH merR-type" evidence="4">
    <location>
        <begin position="1"/>
        <end position="67"/>
    </location>
</feature>
<keyword evidence="1" id="KW-0805">Transcription regulation</keyword>
<dbReference type="Proteomes" id="UP001141950">
    <property type="component" value="Unassembled WGS sequence"/>
</dbReference>
<dbReference type="PROSITE" id="PS51332">
    <property type="entry name" value="B12_BINDING"/>
    <property type="match status" value="1"/>
</dbReference>
<dbReference type="PROSITE" id="PS50937">
    <property type="entry name" value="HTH_MERR_2"/>
    <property type="match status" value="1"/>
</dbReference>
<dbReference type="SUPFAM" id="SSF52242">
    <property type="entry name" value="Cobalamin (vitamin B12)-binding domain"/>
    <property type="match status" value="1"/>
</dbReference>
<dbReference type="InterPro" id="IPR047057">
    <property type="entry name" value="MerR_fam"/>
</dbReference>
<protein>
    <submittedName>
        <fullName evidence="6">MerR family transcriptional regulator</fullName>
    </submittedName>
</protein>
<dbReference type="SUPFAM" id="SSF46955">
    <property type="entry name" value="Putative DNA-binding domain"/>
    <property type="match status" value="1"/>
</dbReference>
<dbReference type="Pfam" id="PF02310">
    <property type="entry name" value="B12-binding"/>
    <property type="match status" value="1"/>
</dbReference>
<comment type="caution">
    <text evidence="6">The sequence shown here is derived from an EMBL/GenBank/DDBJ whole genome shotgun (WGS) entry which is preliminary data.</text>
</comment>
<dbReference type="CDD" id="cd02065">
    <property type="entry name" value="B12-binding_like"/>
    <property type="match status" value="1"/>
</dbReference>
<dbReference type="GO" id="GO:0046872">
    <property type="term" value="F:metal ion binding"/>
    <property type="evidence" value="ECO:0007669"/>
    <property type="project" value="InterPro"/>
</dbReference>
<feature type="domain" description="B12-binding" evidence="5">
    <location>
        <begin position="174"/>
        <end position="298"/>
    </location>
</feature>
<evidence type="ECO:0000259" key="5">
    <source>
        <dbReference type="PROSITE" id="PS51332"/>
    </source>
</evidence>
<dbReference type="PANTHER" id="PTHR30204:SF67">
    <property type="entry name" value="HTH-TYPE TRANSCRIPTIONAL REGULATOR MLRA-RELATED"/>
    <property type="match status" value="1"/>
</dbReference>
<sequence length="298" mass="33984">MKKASEMLGIPAVTLRAWETRYGVVDPSRTEGGHRLYSEADIRLLRALKERLDSGLKIGDAVRMMKMEAPAQAKSSHAGDVGKPHLGTPEEIADRLYEKLIALQWNFAHETIDSLLVMYHYEHVFHHVFIPILFRLGEEWEAGSITVAQEHFASQLLLQRIMQFFRMLPVDPRLPRAIALCPEGELHHIGLLLFALFLRKKGMDVIYLGAHTPLATIIPLIKENNIEIIAVSVTHFHHGKGMESWIKYCRTEMPDLTFVLGGKGFLRDGGPLASYVLSPDPEDWEEWFTKTIRNREEK</sequence>
<dbReference type="InterPro" id="IPR003759">
    <property type="entry name" value="Cbl-bd_cap"/>
</dbReference>
<dbReference type="GO" id="GO:0003700">
    <property type="term" value="F:DNA-binding transcription factor activity"/>
    <property type="evidence" value="ECO:0007669"/>
    <property type="project" value="InterPro"/>
</dbReference>
<proteinExistence type="predicted"/>